<dbReference type="RefSeq" id="XP_022079264.1">
    <property type="nucleotide sequence ID" value="XM_022223572.1"/>
</dbReference>
<dbReference type="GO" id="GO:0043021">
    <property type="term" value="F:ribonucleoprotein complex binding"/>
    <property type="evidence" value="ECO:0007669"/>
    <property type="project" value="UniProtKB-ARBA"/>
</dbReference>
<dbReference type="Proteomes" id="UP000694845">
    <property type="component" value="Unplaced"/>
</dbReference>
<feature type="compositionally biased region" description="Basic and acidic residues" evidence="10">
    <location>
        <begin position="92"/>
        <end position="101"/>
    </location>
</feature>
<comment type="similarity">
    <text evidence="9">Belongs to the ZNF593/BUD20 C2H2-type zinc-finger protein family.</text>
</comment>
<accession>A0A8B7XET0</accession>
<dbReference type="InterPro" id="IPR022755">
    <property type="entry name" value="Znf_C2H2_jaz"/>
</dbReference>
<feature type="region of interest" description="Disordered" evidence="10">
    <location>
        <begin position="92"/>
        <end position="135"/>
    </location>
</feature>
<proteinExistence type="inferred from homology"/>
<dbReference type="GO" id="GO:0042254">
    <property type="term" value="P:ribosome biogenesis"/>
    <property type="evidence" value="ECO:0007669"/>
    <property type="project" value="UniProtKB-KW"/>
</dbReference>
<keyword evidence="12" id="KW-1185">Reference proteome</keyword>
<dbReference type="PANTHER" id="PTHR46095">
    <property type="entry name" value="ZINC FINGER PROTEIN 593"/>
    <property type="match status" value="1"/>
</dbReference>
<name>A0A8B7XET0_ACAPL</name>
<evidence type="ECO:0000256" key="9">
    <source>
        <dbReference type="ARBA" id="ARBA00038064"/>
    </source>
</evidence>
<dbReference type="Pfam" id="PF12171">
    <property type="entry name" value="zf-C2H2_jaz"/>
    <property type="match status" value="1"/>
</dbReference>
<dbReference type="SUPFAM" id="SSF57667">
    <property type="entry name" value="beta-beta-alpha zinc fingers"/>
    <property type="match status" value="1"/>
</dbReference>
<evidence type="ECO:0000256" key="3">
    <source>
        <dbReference type="ARBA" id="ARBA00022490"/>
    </source>
</evidence>
<keyword evidence="5" id="KW-0479">Metal-binding</keyword>
<evidence type="ECO:0000256" key="2">
    <source>
        <dbReference type="ARBA" id="ARBA00004496"/>
    </source>
</evidence>
<dbReference type="GeneID" id="110973089"/>
<evidence type="ECO:0000256" key="7">
    <source>
        <dbReference type="ARBA" id="ARBA00022833"/>
    </source>
</evidence>
<dbReference type="InterPro" id="IPR051879">
    <property type="entry name" value="C2H2-ZF_Maturation_Protein"/>
</dbReference>
<evidence type="ECO:0000259" key="11">
    <source>
        <dbReference type="PROSITE" id="PS00028"/>
    </source>
</evidence>
<organism evidence="12 13">
    <name type="scientific">Acanthaster planci</name>
    <name type="common">Crown-of-thorns starfish</name>
    <dbReference type="NCBI Taxonomy" id="133434"/>
    <lineage>
        <taxon>Eukaryota</taxon>
        <taxon>Metazoa</taxon>
        <taxon>Echinodermata</taxon>
        <taxon>Eleutherozoa</taxon>
        <taxon>Asterozoa</taxon>
        <taxon>Asteroidea</taxon>
        <taxon>Valvatacea</taxon>
        <taxon>Valvatida</taxon>
        <taxon>Acanthasteridae</taxon>
        <taxon>Acanthaster</taxon>
    </lineage>
</organism>
<dbReference type="GO" id="GO:0005737">
    <property type="term" value="C:cytoplasm"/>
    <property type="evidence" value="ECO:0007669"/>
    <property type="project" value="UniProtKB-SubCell"/>
</dbReference>
<sequence length="135" mass="15908">MTRIARKRHHRGYTHIQKKYRTRRKTKDLDQIHEDMKPEASKQLLNQDIDHDKPGMGQHYCLHCARHFISLHALKEHFRTKLHKRRLKALETEPYTQKEAEAAAGMGSYHPPKLKKVTTQEVVEDENMDSAMTAK</sequence>
<keyword evidence="7" id="KW-0862">Zinc</keyword>
<keyword evidence="6" id="KW-0863">Zinc-finger</keyword>
<dbReference type="KEGG" id="aplc:110973089"/>
<keyword evidence="3" id="KW-0963">Cytoplasm</keyword>
<dbReference type="GO" id="GO:0008270">
    <property type="term" value="F:zinc ion binding"/>
    <property type="evidence" value="ECO:0007669"/>
    <property type="project" value="UniProtKB-KW"/>
</dbReference>
<dbReference type="InterPro" id="IPR036236">
    <property type="entry name" value="Znf_C2H2_sf"/>
</dbReference>
<dbReference type="PROSITE" id="PS00028">
    <property type="entry name" value="ZINC_FINGER_C2H2_1"/>
    <property type="match status" value="1"/>
</dbReference>
<dbReference type="OMA" id="MKDHFRS"/>
<reference evidence="13" key="1">
    <citation type="submission" date="2025-08" db="UniProtKB">
        <authorList>
            <consortium name="RefSeq"/>
        </authorList>
    </citation>
    <scope>IDENTIFICATION</scope>
</reference>
<dbReference type="PANTHER" id="PTHR46095:SF1">
    <property type="entry name" value="ZINC FINGER PROTEIN 593"/>
    <property type="match status" value="1"/>
</dbReference>
<dbReference type="OrthoDB" id="24683at2759"/>
<dbReference type="FunFam" id="3.30.160.60:FF:000299">
    <property type="entry name" value="Zinc finger protein 593"/>
    <property type="match status" value="1"/>
</dbReference>
<dbReference type="InterPro" id="IPR013087">
    <property type="entry name" value="Znf_C2H2_type"/>
</dbReference>
<dbReference type="Gene3D" id="3.30.160.60">
    <property type="entry name" value="Classic Zinc Finger"/>
    <property type="match status" value="1"/>
</dbReference>
<evidence type="ECO:0000256" key="8">
    <source>
        <dbReference type="ARBA" id="ARBA00023242"/>
    </source>
</evidence>
<evidence type="ECO:0000256" key="1">
    <source>
        <dbReference type="ARBA" id="ARBA00004123"/>
    </source>
</evidence>
<evidence type="ECO:0000256" key="10">
    <source>
        <dbReference type="SAM" id="MobiDB-lite"/>
    </source>
</evidence>
<feature type="domain" description="C2H2-type" evidence="11">
    <location>
        <begin position="61"/>
        <end position="83"/>
    </location>
</feature>
<evidence type="ECO:0000256" key="4">
    <source>
        <dbReference type="ARBA" id="ARBA00022517"/>
    </source>
</evidence>
<evidence type="ECO:0000313" key="12">
    <source>
        <dbReference type="Proteomes" id="UP000694845"/>
    </source>
</evidence>
<evidence type="ECO:0000313" key="13">
    <source>
        <dbReference type="RefSeq" id="XP_022079264.1"/>
    </source>
</evidence>
<gene>
    <name evidence="13" type="primary">LOC110973089</name>
</gene>
<comment type="subcellular location">
    <subcellularLocation>
        <location evidence="2">Cytoplasm</location>
    </subcellularLocation>
    <subcellularLocation>
        <location evidence="1">Nucleus</location>
    </subcellularLocation>
</comment>
<evidence type="ECO:0000256" key="5">
    <source>
        <dbReference type="ARBA" id="ARBA00022723"/>
    </source>
</evidence>
<evidence type="ECO:0000256" key="6">
    <source>
        <dbReference type="ARBA" id="ARBA00022771"/>
    </source>
</evidence>
<keyword evidence="8" id="KW-0539">Nucleus</keyword>
<dbReference type="GO" id="GO:0005634">
    <property type="term" value="C:nucleus"/>
    <property type="evidence" value="ECO:0007669"/>
    <property type="project" value="UniProtKB-SubCell"/>
</dbReference>
<protein>
    <submittedName>
        <fullName evidence="13">Zinc finger protein 593-like</fullName>
    </submittedName>
</protein>
<dbReference type="AlphaFoldDB" id="A0A8B7XET0"/>
<keyword evidence="4" id="KW-0690">Ribosome biogenesis</keyword>